<keyword evidence="2" id="KW-0812">Transmembrane</keyword>
<feature type="transmembrane region" description="Helical" evidence="2">
    <location>
        <begin position="419"/>
        <end position="441"/>
    </location>
</feature>
<name>A0ABN9SX51_9DINO</name>
<keyword evidence="2" id="KW-0472">Membrane</keyword>
<evidence type="ECO:0008006" key="5">
    <source>
        <dbReference type="Google" id="ProtNLM"/>
    </source>
</evidence>
<reference evidence="3" key="1">
    <citation type="submission" date="2023-10" db="EMBL/GenBank/DDBJ databases">
        <authorList>
            <person name="Chen Y."/>
            <person name="Shah S."/>
            <person name="Dougan E. K."/>
            <person name="Thang M."/>
            <person name="Chan C."/>
        </authorList>
    </citation>
    <scope>NUCLEOTIDE SEQUENCE [LARGE SCALE GENOMIC DNA]</scope>
</reference>
<feature type="transmembrane region" description="Helical" evidence="2">
    <location>
        <begin position="388"/>
        <end position="412"/>
    </location>
</feature>
<comment type="caution">
    <text evidence="3">The sequence shown here is derived from an EMBL/GenBank/DDBJ whole genome shotgun (WGS) entry which is preliminary data.</text>
</comment>
<proteinExistence type="predicted"/>
<evidence type="ECO:0000313" key="4">
    <source>
        <dbReference type="Proteomes" id="UP001189429"/>
    </source>
</evidence>
<accession>A0ABN9SX51</accession>
<keyword evidence="4" id="KW-1185">Reference proteome</keyword>
<evidence type="ECO:0000256" key="1">
    <source>
        <dbReference type="SAM" id="MobiDB-lite"/>
    </source>
</evidence>
<protein>
    <recommendedName>
        <fullName evidence="5">PSI domain-containing protein</fullName>
    </recommendedName>
</protein>
<keyword evidence="2" id="KW-1133">Transmembrane helix</keyword>
<feature type="region of interest" description="Disordered" evidence="1">
    <location>
        <begin position="193"/>
        <end position="215"/>
    </location>
</feature>
<gene>
    <name evidence="3" type="ORF">PCOR1329_LOCUS33408</name>
</gene>
<dbReference type="EMBL" id="CAUYUJ010014025">
    <property type="protein sequence ID" value="CAK0837128.1"/>
    <property type="molecule type" value="Genomic_DNA"/>
</dbReference>
<evidence type="ECO:0000313" key="3">
    <source>
        <dbReference type="EMBL" id="CAK0837128.1"/>
    </source>
</evidence>
<dbReference type="Proteomes" id="UP001189429">
    <property type="component" value="Unassembled WGS sequence"/>
</dbReference>
<sequence length="583" mass="64051">MVFAKCLFVFPLASMARRRTDSERELFRVDATLSSSSVSNGTDASASVAGACDSCDTYGWAACGLCPNCKWRSEKCMHKCTSCCAYDQGCTADYCICNGKTNVFEDMWKSCGSQRGAKTYYFQIRVPHGPDHANDSFIAIEFQRSLDDPQLILHFNQEWTIQTIRQMTGCRQRDNGGHAPMPGALLEQTSITNQTDEHSGSADFSAGHGQSLVDVSQGQSRGSQQYIVCDWNKTLQWIPMPASQTDKPTTEIIHLADVEYIRVFKETIAKARMSVTVLEIKRPGSGDPLKIYGGLYIPPFAFEYAMDAFWPAGSESVPPPVDDGSGIYVSEPKVEYNKRGSSWWLWFDPEHLPVQYAHYRVSKMFEFLEEHLKDSGKSMPNQHQGAVVAAWFGGFFAGQVGAMTGAVSAGLLTASLGPVGIPLVFVGFLGGFALPFGSIVWGTTQGAEADTQRELRLLASEKIFEKMRCHELFQRCGGVAVAPGHGRCPYSMPRARVPGARRPPSAPGRPEGRERRLARSKAPTYGESPPPPAFLEAPAWPKVGFELGQAIGPRVPQRFKRRMGIITWLEGATSLLHPCPASC</sequence>
<evidence type="ECO:0000256" key="2">
    <source>
        <dbReference type="SAM" id="Phobius"/>
    </source>
</evidence>
<organism evidence="3 4">
    <name type="scientific">Prorocentrum cordatum</name>
    <dbReference type="NCBI Taxonomy" id="2364126"/>
    <lineage>
        <taxon>Eukaryota</taxon>
        <taxon>Sar</taxon>
        <taxon>Alveolata</taxon>
        <taxon>Dinophyceae</taxon>
        <taxon>Prorocentrales</taxon>
        <taxon>Prorocentraceae</taxon>
        <taxon>Prorocentrum</taxon>
    </lineage>
</organism>
<feature type="region of interest" description="Disordered" evidence="1">
    <location>
        <begin position="492"/>
        <end position="533"/>
    </location>
</feature>
<feature type="compositionally biased region" description="Low complexity" evidence="1">
    <location>
        <begin position="493"/>
        <end position="503"/>
    </location>
</feature>